<dbReference type="AlphaFoldDB" id="A0A4Q8BDV4"/>
<protein>
    <submittedName>
        <fullName evidence="2">Uncharacterized protein</fullName>
    </submittedName>
</protein>
<sequence>MDIELLVRSLSQPSRLVVESSAQVVDAVEKYAKDAAAKNDAYRYGKAPFPVTIGPTVGTSPAQVLHELGVATTLLTASPLAQVARHWAHVRYCATLTRQRGMLGLTPSAHSLVYHHKVTQSEQLGIGLALVVAKKVLQRQYRQWTFFAVDAEVALKAGFIDGVGAVERTSKSQKRPDYFLVGHHSSGRRSRMKIVVLECKGTHQPPSFAYGQLARAAVQVRTLSVGGRRPPSLMVASCLAGRQITSYVLDPPGDDELWDGNPDDFDELLHSRPEDHHWRTRPAAADEARTWPAAAADAAPAGTAGPASADELPPGAPEVFDVPEERRGWFTQILTRAVAATALLFAGDSDTARHYATPRQRGDEEPHSGQLRLFELDPSWATSTATSQPVADGLDAQGTLYRAPLPDGKALEVFRGVESSLYRQLAEGQVAAYLRAAPLISRRWSRSRPRDGVVSLGRDGTVLTIRVTDRRR</sequence>
<comment type="caution">
    <text evidence="2">The sequence shown here is derived from an EMBL/GenBank/DDBJ whole genome shotgun (WGS) entry which is preliminary data.</text>
</comment>
<organism evidence="2 3">
    <name type="scientific">Micromonospora kangleipakensis</name>
    <dbReference type="NCBI Taxonomy" id="1077942"/>
    <lineage>
        <taxon>Bacteria</taxon>
        <taxon>Bacillati</taxon>
        <taxon>Actinomycetota</taxon>
        <taxon>Actinomycetes</taxon>
        <taxon>Micromonosporales</taxon>
        <taxon>Micromonosporaceae</taxon>
        <taxon>Micromonospora</taxon>
    </lineage>
</organism>
<feature type="region of interest" description="Disordered" evidence="1">
    <location>
        <begin position="272"/>
        <end position="313"/>
    </location>
</feature>
<reference evidence="2 3" key="1">
    <citation type="submission" date="2019-02" db="EMBL/GenBank/DDBJ databases">
        <title>Sequencing the genomes of 1000 actinobacteria strains.</title>
        <authorList>
            <person name="Klenk H.-P."/>
        </authorList>
    </citation>
    <scope>NUCLEOTIDE SEQUENCE [LARGE SCALE GENOMIC DNA]</scope>
    <source>
        <strain evidence="2 3">DSM 45612</strain>
    </source>
</reference>
<evidence type="ECO:0000313" key="2">
    <source>
        <dbReference type="EMBL" id="RZU75511.1"/>
    </source>
</evidence>
<dbReference type="OrthoDB" id="3335096at2"/>
<evidence type="ECO:0000256" key="1">
    <source>
        <dbReference type="SAM" id="MobiDB-lite"/>
    </source>
</evidence>
<accession>A0A4Q8BDV4</accession>
<dbReference type="EMBL" id="SHLD01000001">
    <property type="protein sequence ID" value="RZU75511.1"/>
    <property type="molecule type" value="Genomic_DNA"/>
</dbReference>
<dbReference type="RefSeq" id="WP_130335550.1">
    <property type="nucleotide sequence ID" value="NZ_SHLD01000001.1"/>
</dbReference>
<gene>
    <name evidence="2" type="ORF">EV384_4055</name>
</gene>
<evidence type="ECO:0000313" key="3">
    <source>
        <dbReference type="Proteomes" id="UP000294114"/>
    </source>
</evidence>
<dbReference type="Proteomes" id="UP000294114">
    <property type="component" value="Unassembled WGS sequence"/>
</dbReference>
<keyword evidence="3" id="KW-1185">Reference proteome</keyword>
<feature type="compositionally biased region" description="Low complexity" evidence="1">
    <location>
        <begin position="290"/>
        <end position="309"/>
    </location>
</feature>
<proteinExistence type="predicted"/>
<name>A0A4Q8BDV4_9ACTN</name>